<proteinExistence type="predicted"/>
<keyword evidence="3" id="KW-1185">Reference proteome</keyword>
<sequence>MAANGGCTVKMVVSYGGEIVRCSDTGKVRYAGGENRIVRVGMSESLNELCARLAALAGYSDVRIRYALGGPRGDGLDNLHDVADEHDLWVLITRLCCCDGLAARDGRVRAFLSPIDALPPLAPDQIRRRVSSSPLLLNSSKEEMASLTTNTTSGDSTSSSHKGGRHHAAATLPRAQSAIALYAPAASPVTSSGGDASAAQVDLGFEALAEIAAA</sequence>
<dbReference type="PANTHER" id="PTHR31066:SF64">
    <property type="entry name" value="OS04G0284800 PROTEIN"/>
    <property type="match status" value="1"/>
</dbReference>
<dbReference type="AlphaFoldDB" id="A0A1E5UQ55"/>
<name>A0A1E5UQ55_9POAL</name>
<feature type="compositionally biased region" description="Low complexity" evidence="1">
    <location>
        <begin position="146"/>
        <end position="160"/>
    </location>
</feature>
<reference evidence="2 3" key="1">
    <citation type="submission" date="2016-09" db="EMBL/GenBank/DDBJ databases">
        <title>The draft genome of Dichanthelium oligosanthes: A C3 panicoid grass species.</title>
        <authorList>
            <person name="Studer A.J."/>
            <person name="Schnable J.C."/>
            <person name="Brutnell T.P."/>
        </authorList>
    </citation>
    <scope>NUCLEOTIDE SEQUENCE [LARGE SCALE GENOMIC DNA]</scope>
    <source>
        <strain evidence="3">cv. Kellogg 1175</strain>
        <tissue evidence="2">Leaf</tissue>
    </source>
</reference>
<feature type="region of interest" description="Disordered" evidence="1">
    <location>
        <begin position="145"/>
        <end position="169"/>
    </location>
</feature>
<organism evidence="2 3">
    <name type="scientific">Dichanthelium oligosanthes</name>
    <dbReference type="NCBI Taxonomy" id="888268"/>
    <lineage>
        <taxon>Eukaryota</taxon>
        <taxon>Viridiplantae</taxon>
        <taxon>Streptophyta</taxon>
        <taxon>Embryophyta</taxon>
        <taxon>Tracheophyta</taxon>
        <taxon>Spermatophyta</taxon>
        <taxon>Magnoliopsida</taxon>
        <taxon>Liliopsida</taxon>
        <taxon>Poales</taxon>
        <taxon>Poaceae</taxon>
        <taxon>PACMAD clade</taxon>
        <taxon>Panicoideae</taxon>
        <taxon>Panicodae</taxon>
        <taxon>Paniceae</taxon>
        <taxon>Dichantheliinae</taxon>
        <taxon>Dichanthelium</taxon>
    </lineage>
</organism>
<dbReference type="OrthoDB" id="690237at2759"/>
<accession>A0A1E5UQ55</accession>
<dbReference type="InterPro" id="IPR053198">
    <property type="entry name" value="Gynoecium_Dev_Regulator"/>
</dbReference>
<dbReference type="STRING" id="888268.A0A1E5UQ55"/>
<protein>
    <recommendedName>
        <fullName evidence="4">PB1 domain-containing protein</fullName>
    </recommendedName>
</protein>
<evidence type="ECO:0000313" key="3">
    <source>
        <dbReference type="Proteomes" id="UP000095767"/>
    </source>
</evidence>
<dbReference type="EMBL" id="LWDX02068341">
    <property type="protein sequence ID" value="OEL14997.1"/>
    <property type="molecule type" value="Genomic_DNA"/>
</dbReference>
<dbReference type="PANTHER" id="PTHR31066">
    <property type="entry name" value="OS05G0427100 PROTEIN-RELATED"/>
    <property type="match status" value="1"/>
</dbReference>
<evidence type="ECO:0008006" key="4">
    <source>
        <dbReference type="Google" id="ProtNLM"/>
    </source>
</evidence>
<gene>
    <name evidence="2" type="ORF">BAE44_0023985</name>
</gene>
<evidence type="ECO:0000313" key="2">
    <source>
        <dbReference type="EMBL" id="OEL14997.1"/>
    </source>
</evidence>
<evidence type="ECO:0000256" key="1">
    <source>
        <dbReference type="SAM" id="MobiDB-lite"/>
    </source>
</evidence>
<dbReference type="Proteomes" id="UP000095767">
    <property type="component" value="Unassembled WGS sequence"/>
</dbReference>
<comment type="caution">
    <text evidence="2">The sequence shown here is derived from an EMBL/GenBank/DDBJ whole genome shotgun (WGS) entry which is preliminary data.</text>
</comment>